<evidence type="ECO:0000259" key="4">
    <source>
        <dbReference type="PROSITE" id="PS51720"/>
    </source>
</evidence>
<comment type="caution">
    <text evidence="5">The sequence shown here is derived from an EMBL/GenBank/DDBJ whole genome shotgun (WGS) entry which is preliminary data.</text>
</comment>
<keyword evidence="3" id="KW-0342">GTP-binding</keyword>
<dbReference type="PANTHER" id="PTHR10903">
    <property type="entry name" value="GTPASE, IMAP FAMILY MEMBER-RELATED"/>
    <property type="match status" value="1"/>
</dbReference>
<accession>A0A8S3RXQ4</accession>
<dbReference type="AlphaFoldDB" id="A0A8S3RXQ4"/>
<evidence type="ECO:0000256" key="2">
    <source>
        <dbReference type="ARBA" id="ARBA00022741"/>
    </source>
</evidence>
<dbReference type="PROSITE" id="PS51720">
    <property type="entry name" value="G_AIG1"/>
    <property type="match status" value="1"/>
</dbReference>
<protein>
    <recommendedName>
        <fullName evidence="4">AIG1-type G domain-containing protein</fullName>
    </recommendedName>
</protein>
<evidence type="ECO:0000256" key="3">
    <source>
        <dbReference type="ARBA" id="ARBA00023134"/>
    </source>
</evidence>
<dbReference type="OrthoDB" id="9982588at2759"/>
<evidence type="ECO:0000256" key="1">
    <source>
        <dbReference type="ARBA" id="ARBA00008535"/>
    </source>
</evidence>
<dbReference type="InterPro" id="IPR027417">
    <property type="entry name" value="P-loop_NTPase"/>
</dbReference>
<dbReference type="Proteomes" id="UP000683360">
    <property type="component" value="Unassembled WGS sequence"/>
</dbReference>
<proteinExistence type="inferred from homology"/>
<dbReference type="SUPFAM" id="SSF52540">
    <property type="entry name" value="P-loop containing nucleoside triphosphate hydrolases"/>
    <property type="match status" value="1"/>
</dbReference>
<feature type="domain" description="AIG1-type G" evidence="4">
    <location>
        <begin position="1"/>
        <end position="196"/>
    </location>
</feature>
<sequence>MVVFGLPSSGVSSTANTIVEEKLFLDGVSLDVTTKKCQMERCVRFGYVLQVVDTPGFVFDKKMRTAEELFPGLKQSIMLMPPGPHVVLLVLPLNRLNEDIHHMIHCLKCFENLSRHVIVILTKIDETGHDRVGLKNKIYESENFSELLEFCGKRVVLFDNTSKSETQAKELLDAVIEVVDGYMSNCFTTDYFSQETNKRLERVLQDYENSKKSVSERIFGSFGFGK</sequence>
<keyword evidence="2" id="KW-0547">Nucleotide-binding</keyword>
<keyword evidence="6" id="KW-1185">Reference proteome</keyword>
<dbReference type="PANTHER" id="PTHR10903:SF184">
    <property type="entry name" value="GTP-BINDING PROTEIN A"/>
    <property type="match status" value="1"/>
</dbReference>
<reference evidence="5" key="1">
    <citation type="submission" date="2021-03" db="EMBL/GenBank/DDBJ databases">
        <authorList>
            <person name="Bekaert M."/>
        </authorList>
    </citation>
    <scope>NUCLEOTIDE SEQUENCE</scope>
</reference>
<dbReference type="GO" id="GO:0005525">
    <property type="term" value="F:GTP binding"/>
    <property type="evidence" value="ECO:0007669"/>
    <property type="project" value="UniProtKB-KW"/>
</dbReference>
<dbReference type="InterPro" id="IPR045058">
    <property type="entry name" value="GIMA/IAN/Toc"/>
</dbReference>
<dbReference type="Pfam" id="PF04548">
    <property type="entry name" value="AIG1"/>
    <property type="match status" value="1"/>
</dbReference>
<dbReference type="EMBL" id="CAJPWZ010001251">
    <property type="protein sequence ID" value="CAG2211008.1"/>
    <property type="molecule type" value="Genomic_DNA"/>
</dbReference>
<dbReference type="Gene3D" id="3.40.50.300">
    <property type="entry name" value="P-loop containing nucleotide triphosphate hydrolases"/>
    <property type="match status" value="1"/>
</dbReference>
<dbReference type="InterPro" id="IPR006703">
    <property type="entry name" value="G_AIG1"/>
</dbReference>
<name>A0A8S3RXQ4_MYTED</name>
<evidence type="ECO:0000313" key="5">
    <source>
        <dbReference type="EMBL" id="CAG2211008.1"/>
    </source>
</evidence>
<comment type="similarity">
    <text evidence="1">Belongs to the TRAFAC class TrmE-Era-EngA-EngB-Septin-like GTPase superfamily. AIG1/Toc34/Toc159-like paraseptin GTPase family. IAN subfamily.</text>
</comment>
<evidence type="ECO:0000313" key="6">
    <source>
        <dbReference type="Proteomes" id="UP000683360"/>
    </source>
</evidence>
<gene>
    <name evidence="5" type="ORF">MEDL_25069</name>
</gene>
<organism evidence="5 6">
    <name type="scientific">Mytilus edulis</name>
    <name type="common">Blue mussel</name>
    <dbReference type="NCBI Taxonomy" id="6550"/>
    <lineage>
        <taxon>Eukaryota</taxon>
        <taxon>Metazoa</taxon>
        <taxon>Spiralia</taxon>
        <taxon>Lophotrochozoa</taxon>
        <taxon>Mollusca</taxon>
        <taxon>Bivalvia</taxon>
        <taxon>Autobranchia</taxon>
        <taxon>Pteriomorphia</taxon>
        <taxon>Mytilida</taxon>
        <taxon>Mytiloidea</taxon>
        <taxon>Mytilidae</taxon>
        <taxon>Mytilinae</taxon>
        <taxon>Mytilus</taxon>
    </lineage>
</organism>